<feature type="domain" description="Palmitoyltransferase DHHC" evidence="12">
    <location>
        <begin position="134"/>
        <end position="255"/>
    </location>
</feature>
<keyword evidence="14" id="KW-1185">Reference proteome</keyword>
<dbReference type="PROSITE" id="PS50216">
    <property type="entry name" value="DHHC"/>
    <property type="match status" value="1"/>
</dbReference>
<keyword evidence="9 10" id="KW-0012">Acyltransferase</keyword>
<feature type="transmembrane region" description="Helical" evidence="10">
    <location>
        <begin position="87"/>
        <end position="108"/>
    </location>
</feature>
<keyword evidence="4 10" id="KW-0812">Transmembrane</keyword>
<reference evidence="13" key="1">
    <citation type="submission" date="2021-02" db="EMBL/GenBank/DDBJ databases">
        <authorList>
            <person name="Nowell W R."/>
        </authorList>
    </citation>
    <scope>NUCLEOTIDE SEQUENCE</scope>
    <source>
        <strain evidence="13">Ploen Becks lab</strain>
    </source>
</reference>
<dbReference type="Pfam" id="PF01529">
    <property type="entry name" value="DHHC"/>
    <property type="match status" value="1"/>
</dbReference>
<feature type="transmembrane region" description="Helical" evidence="10">
    <location>
        <begin position="53"/>
        <end position="72"/>
    </location>
</feature>
<keyword evidence="8" id="KW-0449">Lipoprotein</keyword>
<evidence type="ECO:0000256" key="9">
    <source>
        <dbReference type="ARBA" id="ARBA00023315"/>
    </source>
</evidence>
<dbReference type="EMBL" id="CAJNOC010002118">
    <property type="protein sequence ID" value="CAF0913687.1"/>
    <property type="molecule type" value="Genomic_DNA"/>
</dbReference>
<dbReference type="Proteomes" id="UP000663879">
    <property type="component" value="Unassembled WGS sequence"/>
</dbReference>
<proteinExistence type="inferred from homology"/>
<feature type="transmembrane region" description="Helical" evidence="10">
    <location>
        <begin position="180"/>
        <end position="203"/>
    </location>
</feature>
<comment type="similarity">
    <text evidence="2 10">Belongs to the DHHC palmitoyltransferase family.</text>
</comment>
<feature type="compositionally biased region" description="Polar residues" evidence="11">
    <location>
        <begin position="23"/>
        <end position="32"/>
    </location>
</feature>
<comment type="catalytic activity">
    <reaction evidence="10">
        <text>L-cysteinyl-[protein] + hexadecanoyl-CoA = S-hexadecanoyl-L-cysteinyl-[protein] + CoA</text>
        <dbReference type="Rhea" id="RHEA:36683"/>
        <dbReference type="Rhea" id="RHEA-COMP:10131"/>
        <dbReference type="Rhea" id="RHEA-COMP:11032"/>
        <dbReference type="ChEBI" id="CHEBI:29950"/>
        <dbReference type="ChEBI" id="CHEBI:57287"/>
        <dbReference type="ChEBI" id="CHEBI:57379"/>
        <dbReference type="ChEBI" id="CHEBI:74151"/>
        <dbReference type="EC" id="2.3.1.225"/>
    </reaction>
</comment>
<evidence type="ECO:0000256" key="11">
    <source>
        <dbReference type="SAM" id="MobiDB-lite"/>
    </source>
</evidence>
<dbReference type="OrthoDB" id="331948at2759"/>
<evidence type="ECO:0000256" key="6">
    <source>
        <dbReference type="ARBA" id="ARBA00023136"/>
    </source>
</evidence>
<accession>A0A814AI92</accession>
<protein>
    <recommendedName>
        <fullName evidence="10">Palmitoyltransferase</fullName>
        <ecNumber evidence="10">2.3.1.225</ecNumber>
    </recommendedName>
</protein>
<evidence type="ECO:0000256" key="8">
    <source>
        <dbReference type="ARBA" id="ARBA00023288"/>
    </source>
</evidence>
<comment type="subcellular location">
    <subcellularLocation>
        <location evidence="1">Endomembrane system</location>
        <topology evidence="1">Multi-pass membrane protein</topology>
    </subcellularLocation>
</comment>
<dbReference type="PANTHER" id="PTHR22883">
    <property type="entry name" value="ZINC FINGER DHHC DOMAIN CONTAINING PROTEIN"/>
    <property type="match status" value="1"/>
</dbReference>
<comment type="domain">
    <text evidence="10">The DHHC domain is required for palmitoyltransferase activity.</text>
</comment>
<dbReference type="EC" id="2.3.1.225" evidence="10"/>
<dbReference type="GO" id="GO:0019706">
    <property type="term" value="F:protein-cysteine S-palmitoyltransferase activity"/>
    <property type="evidence" value="ECO:0007669"/>
    <property type="project" value="UniProtKB-EC"/>
</dbReference>
<evidence type="ECO:0000256" key="7">
    <source>
        <dbReference type="ARBA" id="ARBA00023139"/>
    </source>
</evidence>
<evidence type="ECO:0000256" key="5">
    <source>
        <dbReference type="ARBA" id="ARBA00022989"/>
    </source>
</evidence>
<evidence type="ECO:0000256" key="1">
    <source>
        <dbReference type="ARBA" id="ARBA00004127"/>
    </source>
</evidence>
<evidence type="ECO:0000256" key="3">
    <source>
        <dbReference type="ARBA" id="ARBA00022679"/>
    </source>
</evidence>
<evidence type="ECO:0000259" key="12">
    <source>
        <dbReference type="Pfam" id="PF01529"/>
    </source>
</evidence>
<evidence type="ECO:0000313" key="13">
    <source>
        <dbReference type="EMBL" id="CAF0913687.1"/>
    </source>
</evidence>
<dbReference type="InterPro" id="IPR001594">
    <property type="entry name" value="Palmitoyltrfase_DHHC"/>
</dbReference>
<keyword evidence="6 10" id="KW-0472">Membrane</keyword>
<keyword evidence="3 10" id="KW-0808">Transferase</keyword>
<name>A0A814AI92_9BILA</name>
<sequence length="330" mass="39077">MSDKEKIIDSSSSEDTSIPTKINMDSESSKDSSTFEIESHGIDEKKFCQFKKIFVRTSHMFLVLFVTGNLFVQNTKLRDALILRDYTYLFCFVGLTYTSLLFFFLTCLKNPGYVEKNQAEGSKNLHKEGLPNIKLRFCTYCQLEQPIRSRHCEECRRCVNKFDHHCPWLETCIGEKNHKFFWLFVGTTNILICWCIEITWSSFMSYSKWSTWLLKNLLFLFNAQILVISFSITFALFIIHTYFMVTNTTTWERFSRKNITYLKIFKNDSYNPFHQSYLKNIYLFLFSPRDNKWENVYAKFFKTKVNIPSSGSSNVNSENEVQIKIERTKF</sequence>
<dbReference type="PANTHER" id="PTHR22883:SF301">
    <property type="entry name" value="PALMITOYLTRANSFERASE ZDHHC12"/>
    <property type="match status" value="1"/>
</dbReference>
<dbReference type="GO" id="GO:0005794">
    <property type="term" value="C:Golgi apparatus"/>
    <property type="evidence" value="ECO:0007669"/>
    <property type="project" value="TreeGrafter"/>
</dbReference>
<feature type="transmembrane region" description="Helical" evidence="10">
    <location>
        <begin position="223"/>
        <end position="245"/>
    </location>
</feature>
<gene>
    <name evidence="13" type="ORF">OXX778_LOCUS12036</name>
</gene>
<keyword evidence="5 10" id="KW-1133">Transmembrane helix</keyword>
<organism evidence="13 14">
    <name type="scientific">Brachionus calyciflorus</name>
    <dbReference type="NCBI Taxonomy" id="104777"/>
    <lineage>
        <taxon>Eukaryota</taxon>
        <taxon>Metazoa</taxon>
        <taxon>Spiralia</taxon>
        <taxon>Gnathifera</taxon>
        <taxon>Rotifera</taxon>
        <taxon>Eurotatoria</taxon>
        <taxon>Monogononta</taxon>
        <taxon>Pseudotrocha</taxon>
        <taxon>Ploima</taxon>
        <taxon>Brachionidae</taxon>
        <taxon>Brachionus</taxon>
    </lineage>
</organism>
<dbReference type="GO" id="GO:0006612">
    <property type="term" value="P:protein targeting to membrane"/>
    <property type="evidence" value="ECO:0007669"/>
    <property type="project" value="TreeGrafter"/>
</dbReference>
<dbReference type="GO" id="GO:0005783">
    <property type="term" value="C:endoplasmic reticulum"/>
    <property type="evidence" value="ECO:0007669"/>
    <property type="project" value="TreeGrafter"/>
</dbReference>
<dbReference type="InterPro" id="IPR039859">
    <property type="entry name" value="PFA4/ZDH16/20/ERF2-like"/>
</dbReference>
<evidence type="ECO:0000256" key="2">
    <source>
        <dbReference type="ARBA" id="ARBA00008574"/>
    </source>
</evidence>
<evidence type="ECO:0000256" key="4">
    <source>
        <dbReference type="ARBA" id="ARBA00022692"/>
    </source>
</evidence>
<dbReference type="AlphaFoldDB" id="A0A814AI92"/>
<evidence type="ECO:0000313" key="14">
    <source>
        <dbReference type="Proteomes" id="UP000663879"/>
    </source>
</evidence>
<feature type="compositionally biased region" description="Low complexity" evidence="11">
    <location>
        <begin position="9"/>
        <end position="21"/>
    </location>
</feature>
<evidence type="ECO:0000256" key="10">
    <source>
        <dbReference type="RuleBase" id="RU079119"/>
    </source>
</evidence>
<comment type="caution">
    <text evidence="13">The sequence shown here is derived from an EMBL/GenBank/DDBJ whole genome shotgun (WGS) entry which is preliminary data.</text>
</comment>
<feature type="region of interest" description="Disordered" evidence="11">
    <location>
        <begin position="1"/>
        <end position="32"/>
    </location>
</feature>
<keyword evidence="7" id="KW-0564">Palmitate</keyword>